<protein>
    <recommendedName>
        <fullName evidence="3">EF-hand domain-containing protein</fullName>
    </recommendedName>
</protein>
<dbReference type="Proteomes" id="UP000192602">
    <property type="component" value="Unassembled WGS sequence"/>
</dbReference>
<evidence type="ECO:0000313" key="1">
    <source>
        <dbReference type="EMBL" id="SMC08764.1"/>
    </source>
</evidence>
<name>A0A1W1WR26_9BACT</name>
<organism evidence="1 2">
    <name type="scientific">Nitratiruptor tergarcus DSM 16512</name>
    <dbReference type="NCBI Taxonomy" id="1069081"/>
    <lineage>
        <taxon>Bacteria</taxon>
        <taxon>Pseudomonadati</taxon>
        <taxon>Campylobacterota</taxon>
        <taxon>Epsilonproteobacteria</taxon>
        <taxon>Nautiliales</taxon>
        <taxon>Nitratiruptoraceae</taxon>
        <taxon>Nitratiruptor</taxon>
    </lineage>
</organism>
<proteinExistence type="predicted"/>
<evidence type="ECO:0000313" key="2">
    <source>
        <dbReference type="Proteomes" id="UP000192602"/>
    </source>
</evidence>
<keyword evidence="2" id="KW-1185">Reference proteome</keyword>
<dbReference type="STRING" id="1069081.SAMN05660197_0531"/>
<reference evidence="2" key="1">
    <citation type="submission" date="2017-04" db="EMBL/GenBank/DDBJ databases">
        <authorList>
            <person name="Varghese N."/>
            <person name="Submissions S."/>
        </authorList>
    </citation>
    <scope>NUCLEOTIDE SEQUENCE [LARGE SCALE GENOMIC DNA]</scope>
    <source>
        <strain evidence="2">DSM 16512</strain>
    </source>
</reference>
<dbReference type="EMBL" id="FWWZ01000001">
    <property type="protein sequence ID" value="SMC08764.1"/>
    <property type="molecule type" value="Genomic_DNA"/>
</dbReference>
<evidence type="ECO:0008006" key="3">
    <source>
        <dbReference type="Google" id="ProtNLM"/>
    </source>
</evidence>
<accession>A0A1W1WR26</accession>
<dbReference type="RefSeq" id="WP_084275027.1">
    <property type="nucleotide sequence ID" value="NZ_AP026671.1"/>
</dbReference>
<dbReference type="AlphaFoldDB" id="A0A1W1WR26"/>
<sequence length="384" mass="43902">MKKISLLVISITLSFAMDAPSGDYLGSLIDYLKSKSVPVNGTFYQYDFEKDGKIDRSDWLYVANNAQKTPYRLMGKTPTDQDAFGWLLLTTIPKDLNLNNPSGYFVKIDCPKDYELYGQKHAGAFSWVYIVNSKVYKLMGAKSNHNFDYLDINGDDNPDPLPNLSASIDTSMQVHFNTIESQQSSSAEQKYTCEERIEKSYQGSQVSMVRSSWYQGNVKYNCKLNALNPWSLAVETLAVNNIIRTENYDMQYDRHHLQGTATYNYKSGSVHIVGSYDNKAFNCYEYYRKIVPLTLHNNNPDEIENIMEEWGADGPCDENFLRTTCPAWYYNELQECTATGQKQSTPLGILSAKKFNTSFMRDFAIYENSGKVDLVHTEESYKKE</sequence>
<gene>
    <name evidence="1" type="ORF">SAMN05660197_0531</name>
</gene>